<keyword evidence="3" id="KW-1185">Reference proteome</keyword>
<accession>A0A1H2KSG1</accession>
<organism evidence="2 3">
    <name type="scientific">Jiangella alkaliphila</name>
    <dbReference type="NCBI Taxonomy" id="419479"/>
    <lineage>
        <taxon>Bacteria</taxon>
        <taxon>Bacillati</taxon>
        <taxon>Actinomycetota</taxon>
        <taxon>Actinomycetes</taxon>
        <taxon>Jiangellales</taxon>
        <taxon>Jiangellaceae</taxon>
        <taxon>Jiangella</taxon>
    </lineage>
</organism>
<reference evidence="3" key="1">
    <citation type="submission" date="2016-10" db="EMBL/GenBank/DDBJ databases">
        <authorList>
            <person name="Varghese N."/>
            <person name="Submissions S."/>
        </authorList>
    </citation>
    <scope>NUCLEOTIDE SEQUENCE [LARGE SCALE GENOMIC DNA]</scope>
    <source>
        <strain evidence="3">DSM 45079</strain>
    </source>
</reference>
<dbReference type="Pfam" id="PF05437">
    <property type="entry name" value="AzlD"/>
    <property type="match status" value="1"/>
</dbReference>
<keyword evidence="1" id="KW-0812">Transmembrane</keyword>
<evidence type="ECO:0000313" key="2">
    <source>
        <dbReference type="EMBL" id="SDU71288.1"/>
    </source>
</evidence>
<name>A0A1H2KSG1_9ACTN</name>
<dbReference type="Proteomes" id="UP000182977">
    <property type="component" value="Chromosome I"/>
</dbReference>
<proteinExistence type="predicted"/>
<evidence type="ECO:0000313" key="3">
    <source>
        <dbReference type="Proteomes" id="UP000182977"/>
    </source>
</evidence>
<feature type="transmembrane region" description="Helical" evidence="1">
    <location>
        <begin position="41"/>
        <end position="61"/>
    </location>
</feature>
<dbReference type="STRING" id="419479.SAMN04488563_4169"/>
<keyword evidence="1" id="KW-0472">Membrane</keyword>
<feature type="transmembrane region" description="Helical" evidence="1">
    <location>
        <begin position="88"/>
        <end position="106"/>
    </location>
</feature>
<keyword evidence="1" id="KW-1133">Transmembrane helix</keyword>
<dbReference type="AlphaFoldDB" id="A0A1H2KSG1"/>
<evidence type="ECO:0000256" key="1">
    <source>
        <dbReference type="SAM" id="Phobius"/>
    </source>
</evidence>
<gene>
    <name evidence="2" type="ORF">SAMN04488563_4169</name>
</gene>
<protein>
    <submittedName>
        <fullName evidence="2">Branched-chain amino acid transport protein</fullName>
    </submittedName>
</protein>
<dbReference type="InterPro" id="IPR008407">
    <property type="entry name" value="Brnchd-chn_aa_trnsp_AzlD"/>
</dbReference>
<sequence>MTMSTTALVAAVLVLGVGTFAFRYAGPALRDRMTLPPRVEQLLGVSTVVLLAALVATATMLDGGEFDSAARPAGVVVGAVLAWRRAPFVVVVLAAAGTAAVLRLLGVP</sequence>
<dbReference type="EMBL" id="LT629791">
    <property type="protein sequence ID" value="SDU71288.1"/>
    <property type="molecule type" value="Genomic_DNA"/>
</dbReference>